<evidence type="ECO:0000256" key="4">
    <source>
        <dbReference type="ARBA" id="ARBA00022801"/>
    </source>
</evidence>
<dbReference type="PROSITE" id="PS51892">
    <property type="entry name" value="SUBTILASE"/>
    <property type="match status" value="1"/>
</dbReference>
<evidence type="ECO:0000256" key="5">
    <source>
        <dbReference type="ARBA" id="ARBA00022825"/>
    </source>
</evidence>
<evidence type="ECO:0000259" key="12">
    <source>
        <dbReference type="Pfam" id="PF17766"/>
    </source>
</evidence>
<dbReference type="InterPro" id="IPR010259">
    <property type="entry name" value="S8pro/Inhibitor_I9"/>
</dbReference>
<evidence type="ECO:0000256" key="6">
    <source>
        <dbReference type="PIRSR" id="PIRSR615500-1"/>
    </source>
</evidence>
<feature type="signal peptide" evidence="9">
    <location>
        <begin position="1"/>
        <end position="20"/>
    </location>
</feature>
<feature type="active site" description="Charge relay system" evidence="6 7">
    <location>
        <position position="146"/>
    </location>
</feature>
<accession>A0A9R0Q864</accession>
<dbReference type="Pfam" id="PF00082">
    <property type="entry name" value="Peptidase_S8"/>
    <property type="match status" value="1"/>
</dbReference>
<evidence type="ECO:0000256" key="7">
    <source>
        <dbReference type="PROSITE-ProRule" id="PRU01240"/>
    </source>
</evidence>
<feature type="domain" description="Subtilisin-like protease fibronectin type-III" evidence="12">
    <location>
        <begin position="580"/>
        <end position="649"/>
    </location>
</feature>
<keyword evidence="2 7" id="KW-0645">Protease</keyword>
<evidence type="ECO:0000313" key="13">
    <source>
        <dbReference type="EMBL" id="VAH06737.1"/>
    </source>
</evidence>
<dbReference type="CDD" id="cd02120">
    <property type="entry name" value="PA_subtilisin_like"/>
    <property type="match status" value="1"/>
</dbReference>
<protein>
    <recommendedName>
        <fullName evidence="15">Subtilisin-like protease</fullName>
    </recommendedName>
</protein>
<evidence type="ECO:0000256" key="9">
    <source>
        <dbReference type="SAM" id="SignalP"/>
    </source>
</evidence>
<dbReference type="InterPro" id="IPR037045">
    <property type="entry name" value="S8pro/Inhibitor_I9_sf"/>
</dbReference>
<feature type="active site" description="Charge relay system" evidence="6 7">
    <location>
        <position position="466"/>
    </location>
</feature>
<feature type="domain" description="Peptidase S8/S53" evidence="10">
    <location>
        <begin position="115"/>
        <end position="504"/>
    </location>
</feature>
<dbReference type="PROSITE" id="PS00136">
    <property type="entry name" value="SUBTILASE_ASP"/>
    <property type="match status" value="1"/>
</dbReference>
<dbReference type="InterPro" id="IPR045051">
    <property type="entry name" value="SBT"/>
</dbReference>
<evidence type="ECO:0000256" key="3">
    <source>
        <dbReference type="ARBA" id="ARBA00022729"/>
    </source>
</evidence>
<dbReference type="Gene3D" id="3.30.70.80">
    <property type="entry name" value="Peptidase S8 propeptide/proteinase inhibitor I9"/>
    <property type="match status" value="1"/>
</dbReference>
<keyword evidence="5 7" id="KW-0720">Serine protease</keyword>
<evidence type="ECO:0000256" key="1">
    <source>
        <dbReference type="ARBA" id="ARBA00011073"/>
    </source>
</evidence>
<dbReference type="PRINTS" id="PR00723">
    <property type="entry name" value="SUBTILISIN"/>
</dbReference>
<gene>
    <name evidence="13" type="ORF">TRITD_1Av1G148980</name>
</gene>
<dbReference type="PROSITE" id="PS00138">
    <property type="entry name" value="SUBTILASE_SER"/>
    <property type="match status" value="1"/>
</dbReference>
<dbReference type="EMBL" id="LT934111">
    <property type="protein sequence ID" value="VAH06737.1"/>
    <property type="molecule type" value="Genomic_DNA"/>
</dbReference>
<dbReference type="Gene3D" id="2.60.40.2310">
    <property type="match status" value="1"/>
</dbReference>
<dbReference type="PANTHER" id="PTHR10795">
    <property type="entry name" value="PROPROTEIN CONVERTASE SUBTILISIN/KEXIN"/>
    <property type="match status" value="1"/>
</dbReference>
<dbReference type="InterPro" id="IPR023827">
    <property type="entry name" value="Peptidase_S8_Asp-AS"/>
</dbReference>
<feature type="chain" id="PRO_5040407879" description="Subtilisin-like protease" evidence="9">
    <location>
        <begin position="21"/>
        <end position="673"/>
    </location>
</feature>
<dbReference type="SUPFAM" id="SSF52743">
    <property type="entry name" value="Subtilisin-like"/>
    <property type="match status" value="1"/>
</dbReference>
<reference evidence="13 14" key="1">
    <citation type="submission" date="2017-09" db="EMBL/GenBank/DDBJ databases">
        <authorList>
            <consortium name="International Durum Wheat Genome Sequencing Consortium (IDWGSC)"/>
            <person name="Milanesi L."/>
        </authorList>
    </citation>
    <scope>NUCLEOTIDE SEQUENCE [LARGE SCALE GENOMIC DNA]</scope>
    <source>
        <strain evidence="14">cv. Svevo</strain>
    </source>
</reference>
<evidence type="ECO:0000259" key="10">
    <source>
        <dbReference type="Pfam" id="PF00082"/>
    </source>
</evidence>
<comment type="similarity">
    <text evidence="1 7 8">Belongs to the peptidase S8 family.</text>
</comment>
<dbReference type="InterPro" id="IPR041469">
    <property type="entry name" value="Subtilisin-like_FN3"/>
</dbReference>
<dbReference type="InterPro" id="IPR023828">
    <property type="entry name" value="Peptidase_S8_Ser-AS"/>
</dbReference>
<evidence type="ECO:0000259" key="11">
    <source>
        <dbReference type="Pfam" id="PF05922"/>
    </source>
</evidence>
<dbReference type="InterPro" id="IPR015500">
    <property type="entry name" value="Peptidase_S8_subtilisin-rel"/>
</dbReference>
<dbReference type="Gramene" id="TRITD1Av1G148980.2">
    <property type="protein sequence ID" value="TRITD1Av1G148980.2"/>
    <property type="gene ID" value="TRITD1Av1G148980"/>
</dbReference>
<dbReference type="Pfam" id="PF05922">
    <property type="entry name" value="Inhibitor_I9"/>
    <property type="match status" value="1"/>
</dbReference>
<dbReference type="InterPro" id="IPR036852">
    <property type="entry name" value="Peptidase_S8/S53_dom_sf"/>
</dbReference>
<feature type="domain" description="Inhibitor I9" evidence="11">
    <location>
        <begin position="45"/>
        <end position="90"/>
    </location>
</feature>
<organism evidence="13 14">
    <name type="scientific">Triticum turgidum subsp. durum</name>
    <name type="common">Durum wheat</name>
    <name type="synonym">Triticum durum</name>
    <dbReference type="NCBI Taxonomy" id="4567"/>
    <lineage>
        <taxon>Eukaryota</taxon>
        <taxon>Viridiplantae</taxon>
        <taxon>Streptophyta</taxon>
        <taxon>Embryophyta</taxon>
        <taxon>Tracheophyta</taxon>
        <taxon>Spermatophyta</taxon>
        <taxon>Magnoliopsida</taxon>
        <taxon>Liliopsida</taxon>
        <taxon>Poales</taxon>
        <taxon>Poaceae</taxon>
        <taxon>BOP clade</taxon>
        <taxon>Pooideae</taxon>
        <taxon>Triticodae</taxon>
        <taxon>Triticeae</taxon>
        <taxon>Triticinae</taxon>
        <taxon>Triticum</taxon>
    </lineage>
</organism>
<dbReference type="Pfam" id="PF17766">
    <property type="entry name" value="fn3_6"/>
    <property type="match status" value="1"/>
</dbReference>
<evidence type="ECO:0008006" key="15">
    <source>
        <dbReference type="Google" id="ProtNLM"/>
    </source>
</evidence>
<dbReference type="Gene3D" id="3.50.30.30">
    <property type="match status" value="1"/>
</dbReference>
<dbReference type="GO" id="GO:0004252">
    <property type="term" value="F:serine-type endopeptidase activity"/>
    <property type="evidence" value="ECO:0007669"/>
    <property type="project" value="UniProtKB-UniRule"/>
</dbReference>
<dbReference type="GO" id="GO:0006508">
    <property type="term" value="P:proteolysis"/>
    <property type="evidence" value="ECO:0007669"/>
    <property type="project" value="UniProtKB-KW"/>
</dbReference>
<dbReference type="AlphaFoldDB" id="A0A9R0Q864"/>
<keyword evidence="3 9" id="KW-0732">Signal</keyword>
<proteinExistence type="inferred from homology"/>
<name>A0A9R0Q864_TRITD</name>
<sequence length="673" mass="70715">MIPLFSLTLMLLHAPAPAVCDDLGAGLSPGHRTYIVLLRPPPLAGSDEPRLIHTYTEVFTGFAVRLTEDDLAMVSQRKEFLRAFPDHLWHPSTTHTPKFLGLEKDAGLWRDTNYGQGVIIGVLDTGIYAEHPRNPRAYDSGDDTGHGTHTSSTAAGNFVSHASAHGLGRGTAAGIAPHAHLAMYRVCIILGCASSDIVAGLDEAVKDGVDVLSLSLGPFFDVNFTDDPVAIGTFNAVAKGVVVVAAAGNNGPRSFIANSAPWLLTVAAGSVDRSFQTVVQLGNGEHISGEAFNQTANSSSNSAPLYWNKHCKSSLAGRNVSGKIVICHNTGPMNDIGSAINQSDISGIMSAGAAGIVLINRKDAGFTTLLEDYGSDVVQVTVADGNNIIEYARATSKASAKVIYKNTVLGVRPSPTVAAFSSRGPSTFSPGVLKPDILAPGLNIIAAWPPLTILGSGPFNIRSGTSMSTPHVSGIAALVKSSHPDWSAAAIKSAILTTADITDSAGGPILDEQHQRATAYAMGAGHANPIKAIDPGLVYDLSITEYAGYICALLGDQGLATIARDPTLSCKMLPKIPEAQLNYPSITVPLRTRPFTVNRTVTNVGPINSVYTLKMEVPKSLTVRVYPETLVFSKVGQKKTFSITIVAAALPLDGAHWSSSMQPRQSCSDITVG</sequence>
<evidence type="ECO:0000313" key="14">
    <source>
        <dbReference type="Proteomes" id="UP000324705"/>
    </source>
</evidence>
<keyword evidence="4 7" id="KW-0378">Hydrolase</keyword>
<evidence type="ECO:0000256" key="8">
    <source>
        <dbReference type="RuleBase" id="RU003355"/>
    </source>
</evidence>
<feature type="active site" description="Charge relay system" evidence="6 7">
    <location>
        <position position="124"/>
    </location>
</feature>
<dbReference type="Gene3D" id="3.40.50.200">
    <property type="entry name" value="Peptidase S8/S53 domain"/>
    <property type="match status" value="1"/>
</dbReference>
<evidence type="ECO:0000256" key="2">
    <source>
        <dbReference type="ARBA" id="ARBA00022670"/>
    </source>
</evidence>
<dbReference type="Proteomes" id="UP000324705">
    <property type="component" value="Chromosome 1A"/>
</dbReference>
<dbReference type="InterPro" id="IPR000209">
    <property type="entry name" value="Peptidase_S8/S53_dom"/>
</dbReference>
<keyword evidence="14" id="KW-1185">Reference proteome</keyword>